<sequence>MHVPLIIEASLNGATSKATNPNVPYTDQEIVADALSCMNAGAALIHNHTDEPVFGGCGAMDYERYARPWRELLKERPDAILTPTMPVGQEGVPVATRYSHVERMAEEGLLAQGLCDPGTFNLSMLDQEGLFAPTDMLYRNDMHDSRYYVEACGRLNIGLSISIFEPSFLKFVLAYHRAGKLPPGGLIKFYFASDELPFGMPPSIASLEAYLGMLGDCDLPWLVSSFGDDCVRCGIAEEAIIRGGHVQVGLEPYAGPRQPSNVELVEEVVALAKQFGRPIATPAQAAAILELPTYPVPFAA</sequence>
<organism evidence="5 6">
    <name type="scientific">Candidatus Seongchinamella marina</name>
    <dbReference type="NCBI Taxonomy" id="2518990"/>
    <lineage>
        <taxon>Bacteria</taxon>
        <taxon>Pseudomonadati</taxon>
        <taxon>Pseudomonadota</taxon>
        <taxon>Gammaproteobacteria</taxon>
        <taxon>Cellvibrionales</taxon>
        <taxon>Halieaceae</taxon>
        <taxon>Seongchinamella</taxon>
    </lineage>
</organism>
<dbReference type="EMBL" id="SHNP01000006">
    <property type="protein sequence ID" value="MCX2975142.1"/>
    <property type="molecule type" value="Genomic_DNA"/>
</dbReference>
<dbReference type="PANTHER" id="PTHR37418:SF2">
    <property type="entry name" value="3-KETO-5-AMINOHEXANOATE CLEAVAGE ENZYME"/>
    <property type="match status" value="1"/>
</dbReference>
<dbReference type="Gene3D" id="3.20.20.70">
    <property type="entry name" value="Aldolase class I"/>
    <property type="match status" value="1"/>
</dbReference>
<proteinExistence type="predicted"/>
<reference evidence="5" key="1">
    <citation type="submission" date="2019-02" db="EMBL/GenBank/DDBJ databases">
        <authorList>
            <person name="Li S.-H."/>
        </authorList>
    </citation>
    <scope>NUCLEOTIDE SEQUENCE</scope>
    <source>
        <strain evidence="5">IMCC8485</strain>
    </source>
</reference>
<evidence type="ECO:0000313" key="5">
    <source>
        <dbReference type="EMBL" id="MCX2975142.1"/>
    </source>
</evidence>
<comment type="cofactor">
    <cofactor evidence="1">
        <name>Zn(2+)</name>
        <dbReference type="ChEBI" id="CHEBI:29105"/>
    </cofactor>
</comment>
<comment type="caution">
    <text evidence="5">The sequence shown here is derived from an EMBL/GenBank/DDBJ whole genome shotgun (WGS) entry which is preliminary data.</text>
</comment>
<keyword evidence="6" id="KW-1185">Reference proteome</keyword>
<dbReference type="InterPro" id="IPR008567">
    <property type="entry name" value="BKACE"/>
</dbReference>
<keyword evidence="4" id="KW-0862">Zinc</keyword>
<dbReference type="PANTHER" id="PTHR37418">
    <property type="entry name" value="3-KETO-5-AMINOHEXANOATE CLEAVAGE ENZYME-RELATED"/>
    <property type="match status" value="1"/>
</dbReference>
<dbReference type="InterPro" id="IPR013785">
    <property type="entry name" value="Aldolase_TIM"/>
</dbReference>
<protein>
    <submittedName>
        <fullName evidence="5">3-keto-5-aminohexanoate cleavage protein</fullName>
    </submittedName>
</protein>
<dbReference type="RefSeq" id="WP_279253799.1">
    <property type="nucleotide sequence ID" value="NZ_SHNP01000006.1"/>
</dbReference>
<evidence type="ECO:0000256" key="1">
    <source>
        <dbReference type="ARBA" id="ARBA00001947"/>
    </source>
</evidence>
<dbReference type="Proteomes" id="UP001143307">
    <property type="component" value="Unassembled WGS sequence"/>
</dbReference>
<gene>
    <name evidence="5" type="ORF">EYC87_16280</name>
</gene>
<accession>A0ABT3SYS3</accession>
<keyword evidence="2" id="KW-0808">Transferase</keyword>
<evidence type="ECO:0000313" key="6">
    <source>
        <dbReference type="Proteomes" id="UP001143307"/>
    </source>
</evidence>
<name>A0ABT3SYS3_9GAMM</name>
<dbReference type="Pfam" id="PF05853">
    <property type="entry name" value="BKACE"/>
    <property type="match status" value="1"/>
</dbReference>
<evidence type="ECO:0000256" key="3">
    <source>
        <dbReference type="ARBA" id="ARBA00022723"/>
    </source>
</evidence>
<evidence type="ECO:0000256" key="2">
    <source>
        <dbReference type="ARBA" id="ARBA00022679"/>
    </source>
</evidence>
<keyword evidence="3" id="KW-0479">Metal-binding</keyword>
<evidence type="ECO:0000256" key="4">
    <source>
        <dbReference type="ARBA" id="ARBA00022833"/>
    </source>
</evidence>